<organism evidence="1 2">
    <name type="scientific">Armatimonas rosea</name>
    <dbReference type="NCBI Taxonomy" id="685828"/>
    <lineage>
        <taxon>Bacteria</taxon>
        <taxon>Bacillati</taxon>
        <taxon>Armatimonadota</taxon>
        <taxon>Armatimonadia</taxon>
        <taxon>Armatimonadales</taxon>
        <taxon>Armatimonadaceae</taxon>
        <taxon>Armatimonas</taxon>
    </lineage>
</organism>
<comment type="caution">
    <text evidence="1">The sequence shown here is derived from an EMBL/GenBank/DDBJ whole genome shotgun (WGS) entry which is preliminary data.</text>
</comment>
<sequence>MNIYSVLKESGWDDGRKIEIAPFEEIFRNRKFLFFDYHKTIFESFGGLNILASKMDIDGQIRIDFRLKSYMSAEFTFLENFKTNIVSFMDSISGHNNSPLCLLNYEWTDDEVYGSDEIYINADGIVSSFSNIGVFKFGKFDEFIFKILNQLDPETILSEDELDAIFPNTGEESEASGMTEEELRKAILESDPHRFR</sequence>
<keyword evidence="2" id="KW-1185">Reference proteome</keyword>
<name>A0A7W9SMB3_ARMRO</name>
<dbReference type="EMBL" id="JACHGW010000001">
    <property type="protein sequence ID" value="MBB6048970.1"/>
    <property type="molecule type" value="Genomic_DNA"/>
</dbReference>
<protein>
    <submittedName>
        <fullName evidence="1">Uncharacterized protein</fullName>
    </submittedName>
</protein>
<gene>
    <name evidence="1" type="ORF">HNQ39_000732</name>
</gene>
<accession>A0A7W9SMB3</accession>
<dbReference type="Proteomes" id="UP000520814">
    <property type="component" value="Unassembled WGS sequence"/>
</dbReference>
<proteinExistence type="predicted"/>
<evidence type="ECO:0000313" key="1">
    <source>
        <dbReference type="EMBL" id="MBB6048970.1"/>
    </source>
</evidence>
<reference evidence="1 2" key="1">
    <citation type="submission" date="2020-08" db="EMBL/GenBank/DDBJ databases">
        <title>Genomic Encyclopedia of Type Strains, Phase IV (KMG-IV): sequencing the most valuable type-strain genomes for metagenomic binning, comparative biology and taxonomic classification.</title>
        <authorList>
            <person name="Goeker M."/>
        </authorList>
    </citation>
    <scope>NUCLEOTIDE SEQUENCE [LARGE SCALE GENOMIC DNA]</scope>
    <source>
        <strain evidence="1 2">DSM 23562</strain>
    </source>
</reference>
<dbReference type="RefSeq" id="WP_184192590.1">
    <property type="nucleotide sequence ID" value="NZ_JACHGW010000001.1"/>
</dbReference>
<evidence type="ECO:0000313" key="2">
    <source>
        <dbReference type="Proteomes" id="UP000520814"/>
    </source>
</evidence>
<dbReference type="AlphaFoldDB" id="A0A7W9SMB3"/>